<keyword evidence="2" id="KW-1015">Disulfide bond</keyword>
<feature type="transmembrane region" description="Helical" evidence="4">
    <location>
        <begin position="467"/>
        <end position="492"/>
    </location>
</feature>
<dbReference type="InterPro" id="IPR036426">
    <property type="entry name" value="Bulb-type_lectin_dom_sf"/>
</dbReference>
<sequence length="505" mass="56306">MCSRNITVQPMIPHPWKEALIHHCGSSSDYATNFAIQLSQSPKYEHNRCLIGFGIHIYSCPQQSDLPAPSQVMLAVPVGYSVGFKGRAFLMEANQMVPSFRAALSVEAINGKYACSLGVFLGDVKVWDSGHFTRFYTSERCALELTTDGDLQLKGAKEQVGWRTATFGQGVERLQLSRTGNLVLVDALNRIKWQSFNFPTDVMLWGQKFDLGTRLTSFASNSDSFYSFEIQPNKIALYLNSGSWKHSYWEFKPSKNRNITFVELGTKGLELFNNKHKKIAQILSQRLEPLRFMSLGNGTGNLGLYYYSSDKGKFETSFQALNTTCDLPLACEPYGICTFSNACSCIRFVKKTEERMRSSCDEGHPRGFCGREVEMLELEGVSTVLRNDPKQVNVSREECSSLCMDDCKCVAALYSSGKGGADVRECFLYGLVRGVKQVDRGSGFNYMVKVPKGSGGGHGRTKNVRKWVLVMVGVVDGLIILLVLGGLGYYIIRKRRKNLATDNTT</sequence>
<comment type="caution">
    <text evidence="6">The sequence shown here is derived from an EMBL/GenBank/DDBJ whole genome shotgun (WGS) entry which is preliminary data.</text>
</comment>
<keyword evidence="4" id="KW-1133">Transmembrane helix</keyword>
<dbReference type="SMART" id="SM00108">
    <property type="entry name" value="B_lectin"/>
    <property type="match status" value="1"/>
</dbReference>
<dbReference type="PANTHER" id="PTHR47976">
    <property type="entry name" value="G-TYPE LECTIN S-RECEPTOR-LIKE SERINE/THREONINE-PROTEIN KINASE SD2-5"/>
    <property type="match status" value="1"/>
</dbReference>
<protein>
    <submittedName>
        <fullName evidence="6">PAN domain-containing protein</fullName>
    </submittedName>
</protein>
<keyword evidence="4" id="KW-0472">Membrane</keyword>
<organism evidence="6 7">
    <name type="scientific">Vitis vinifera</name>
    <name type="common">Grape</name>
    <dbReference type="NCBI Taxonomy" id="29760"/>
    <lineage>
        <taxon>Eukaryota</taxon>
        <taxon>Viridiplantae</taxon>
        <taxon>Streptophyta</taxon>
        <taxon>Embryophyta</taxon>
        <taxon>Tracheophyta</taxon>
        <taxon>Spermatophyta</taxon>
        <taxon>Magnoliopsida</taxon>
        <taxon>eudicotyledons</taxon>
        <taxon>Gunneridae</taxon>
        <taxon>Pentapetalae</taxon>
        <taxon>rosids</taxon>
        <taxon>Vitales</taxon>
        <taxon>Vitaceae</taxon>
        <taxon>Viteae</taxon>
        <taxon>Vitis</taxon>
    </lineage>
</organism>
<name>A0A438DZJ3_VITVI</name>
<feature type="domain" description="Bulb-type lectin" evidence="5">
    <location>
        <begin position="87"/>
        <end position="199"/>
    </location>
</feature>
<keyword evidence="4" id="KW-0812">Transmembrane</keyword>
<evidence type="ECO:0000259" key="5">
    <source>
        <dbReference type="SMART" id="SM00108"/>
    </source>
</evidence>
<dbReference type="Gene3D" id="2.90.10.10">
    <property type="entry name" value="Bulb-type lectin domain"/>
    <property type="match status" value="1"/>
</dbReference>
<reference evidence="6 7" key="1">
    <citation type="journal article" date="2018" name="PLoS Genet.">
        <title>Population sequencing reveals clonal diversity and ancestral inbreeding in the grapevine cultivar Chardonnay.</title>
        <authorList>
            <person name="Roach M.J."/>
            <person name="Johnson D.L."/>
            <person name="Bohlmann J."/>
            <person name="van Vuuren H.J."/>
            <person name="Jones S.J."/>
            <person name="Pretorius I.S."/>
            <person name="Schmidt S.A."/>
            <person name="Borneman A.R."/>
        </authorList>
    </citation>
    <scope>NUCLEOTIDE SEQUENCE [LARGE SCALE GENOMIC DNA]</scope>
    <source>
        <strain evidence="7">cv. Chardonnay</strain>
        <tissue evidence="6">Leaf</tissue>
    </source>
</reference>
<proteinExistence type="predicted"/>
<dbReference type="SUPFAM" id="SSF51110">
    <property type="entry name" value="alpha-D-mannose-specific plant lectins"/>
    <property type="match status" value="1"/>
</dbReference>
<evidence type="ECO:0000256" key="4">
    <source>
        <dbReference type="SAM" id="Phobius"/>
    </source>
</evidence>
<dbReference type="InterPro" id="IPR001480">
    <property type="entry name" value="Bulb-type_lectin_dom"/>
</dbReference>
<dbReference type="Proteomes" id="UP000288805">
    <property type="component" value="Unassembled WGS sequence"/>
</dbReference>
<gene>
    <name evidence="6" type="primary">VvCHDh000714_2</name>
    <name evidence="6" type="ORF">CK203_076931</name>
</gene>
<keyword evidence="3" id="KW-0325">Glycoprotein</keyword>
<dbReference type="InterPro" id="IPR051343">
    <property type="entry name" value="G-type_lectin_kinases/EP1-like"/>
</dbReference>
<evidence type="ECO:0000256" key="1">
    <source>
        <dbReference type="ARBA" id="ARBA00022729"/>
    </source>
</evidence>
<dbReference type="PANTHER" id="PTHR47976:SF120">
    <property type="entry name" value="G-TYPE LECTIN S-RECEPTOR-LIKE SERINE_THREONINE-PROTEIN KINASE SD2-5"/>
    <property type="match status" value="1"/>
</dbReference>
<keyword evidence="1" id="KW-0732">Signal</keyword>
<evidence type="ECO:0000313" key="7">
    <source>
        <dbReference type="Proteomes" id="UP000288805"/>
    </source>
</evidence>
<dbReference type="AlphaFoldDB" id="A0A438DZJ3"/>
<evidence type="ECO:0000313" key="6">
    <source>
        <dbReference type="EMBL" id="RVW40914.1"/>
    </source>
</evidence>
<evidence type="ECO:0000256" key="2">
    <source>
        <dbReference type="ARBA" id="ARBA00023157"/>
    </source>
</evidence>
<dbReference type="Pfam" id="PF01453">
    <property type="entry name" value="B_lectin"/>
    <property type="match status" value="1"/>
</dbReference>
<evidence type="ECO:0000256" key="3">
    <source>
        <dbReference type="ARBA" id="ARBA00023180"/>
    </source>
</evidence>
<dbReference type="EMBL" id="QGNW01001448">
    <property type="protein sequence ID" value="RVW40914.1"/>
    <property type="molecule type" value="Genomic_DNA"/>
</dbReference>
<accession>A0A438DZJ3</accession>